<reference evidence="3 4" key="1">
    <citation type="submission" date="2019-02" db="EMBL/GenBank/DDBJ databases">
        <title>Deep-cultivation of Planctomycetes and their phenomic and genomic characterization uncovers novel biology.</title>
        <authorList>
            <person name="Wiegand S."/>
            <person name="Jogler M."/>
            <person name="Boedeker C."/>
            <person name="Pinto D."/>
            <person name="Vollmers J."/>
            <person name="Rivas-Marin E."/>
            <person name="Kohn T."/>
            <person name="Peeters S.H."/>
            <person name="Heuer A."/>
            <person name="Rast P."/>
            <person name="Oberbeckmann S."/>
            <person name="Bunk B."/>
            <person name="Jeske O."/>
            <person name="Meyerdierks A."/>
            <person name="Storesund J.E."/>
            <person name="Kallscheuer N."/>
            <person name="Luecker S."/>
            <person name="Lage O.M."/>
            <person name="Pohl T."/>
            <person name="Merkel B.J."/>
            <person name="Hornburger P."/>
            <person name="Mueller R.-W."/>
            <person name="Bruemmer F."/>
            <person name="Labrenz M."/>
            <person name="Spormann A.M."/>
            <person name="Op den Camp H."/>
            <person name="Overmann J."/>
            <person name="Amann R."/>
            <person name="Jetten M.S.M."/>
            <person name="Mascher T."/>
            <person name="Medema M.H."/>
            <person name="Devos D.P."/>
            <person name="Kaster A.-K."/>
            <person name="Ovreas L."/>
            <person name="Rohde M."/>
            <person name="Galperin M.Y."/>
            <person name="Jogler C."/>
        </authorList>
    </citation>
    <scope>NUCLEOTIDE SEQUENCE [LARGE SCALE GENOMIC DNA]</scope>
    <source>
        <strain evidence="3 4">HG15A2</strain>
    </source>
</reference>
<keyword evidence="4" id="KW-1185">Reference proteome</keyword>
<gene>
    <name evidence="3" type="primary">smc_2</name>
    <name evidence="3" type="ORF">HG15A2_08940</name>
</gene>
<sequence length="276" mass="30705">MNLLGKIFTVLIMLASFGLMIMAMLVYSTHTNWKEEADALKANLSKVQIENTQLRSKYENQLGQLDAEKQAALHDLSKLESEREAMLDQNASIQDELDNLRQARRGAEALVASTEKNNERLQEEVAGLRTEIRDNQQQRDDTFLKAVAATSQLHTTKGELEQVKERNVQLAQQLGIATSALRENDVDPNAEIKPRVRGLVSATLRDSTGLLIEITVGADDGLKAGQTVEVFRGEKYLGRAEVVKTAPDRAVARVLRKFQQGTIQEDDHVATKLRAS</sequence>
<keyword evidence="2" id="KW-0812">Transmembrane</keyword>
<keyword evidence="2" id="KW-1133">Transmembrane helix</keyword>
<dbReference type="EMBL" id="CP036263">
    <property type="protein sequence ID" value="QDS97630.1"/>
    <property type="molecule type" value="Genomic_DNA"/>
</dbReference>
<dbReference type="Proteomes" id="UP000319852">
    <property type="component" value="Chromosome"/>
</dbReference>
<dbReference type="RefSeq" id="WP_145058164.1">
    <property type="nucleotide sequence ID" value="NZ_CP036263.1"/>
</dbReference>
<evidence type="ECO:0000313" key="3">
    <source>
        <dbReference type="EMBL" id="QDS97630.1"/>
    </source>
</evidence>
<protein>
    <submittedName>
        <fullName evidence="3">Chromosome partition protein Smc</fullName>
    </submittedName>
</protein>
<feature type="coiled-coil region" evidence="1">
    <location>
        <begin position="30"/>
        <end position="173"/>
    </location>
</feature>
<accession>A0A517MRX6</accession>
<proteinExistence type="predicted"/>
<keyword evidence="2" id="KW-0472">Membrane</keyword>
<feature type="transmembrane region" description="Helical" evidence="2">
    <location>
        <begin position="7"/>
        <end position="27"/>
    </location>
</feature>
<evidence type="ECO:0000256" key="2">
    <source>
        <dbReference type="SAM" id="Phobius"/>
    </source>
</evidence>
<keyword evidence="1" id="KW-0175">Coiled coil</keyword>
<evidence type="ECO:0000313" key="4">
    <source>
        <dbReference type="Proteomes" id="UP000319852"/>
    </source>
</evidence>
<name>A0A517MRX6_9BACT</name>
<evidence type="ECO:0000256" key="1">
    <source>
        <dbReference type="SAM" id="Coils"/>
    </source>
</evidence>
<organism evidence="3 4">
    <name type="scientific">Adhaeretor mobilis</name>
    <dbReference type="NCBI Taxonomy" id="1930276"/>
    <lineage>
        <taxon>Bacteria</taxon>
        <taxon>Pseudomonadati</taxon>
        <taxon>Planctomycetota</taxon>
        <taxon>Planctomycetia</taxon>
        <taxon>Pirellulales</taxon>
        <taxon>Lacipirellulaceae</taxon>
        <taxon>Adhaeretor</taxon>
    </lineage>
</organism>
<dbReference type="OrthoDB" id="253764at2"/>
<dbReference type="AlphaFoldDB" id="A0A517MRX6"/>
<dbReference type="KEGG" id="amob:HG15A2_08940"/>